<dbReference type="AlphaFoldDB" id="A0A164NBA3"/>
<proteinExistence type="predicted"/>
<comment type="caution">
    <text evidence="1">The sequence shown here is derived from an EMBL/GenBank/DDBJ whole genome shotgun (WGS) entry which is preliminary data.</text>
</comment>
<name>A0A164NBA3_9CRUS</name>
<reference evidence="1 2" key="1">
    <citation type="submission" date="2016-03" db="EMBL/GenBank/DDBJ databases">
        <title>EvidentialGene: Evidence-directed Construction of Genes on Genomes.</title>
        <authorList>
            <person name="Gilbert D.G."/>
            <person name="Choi J.-H."/>
            <person name="Mockaitis K."/>
            <person name="Colbourne J."/>
            <person name="Pfrender M."/>
        </authorList>
    </citation>
    <scope>NUCLEOTIDE SEQUENCE [LARGE SCALE GENOMIC DNA]</scope>
    <source>
        <strain evidence="1 2">Xinb3</strain>
        <tissue evidence="1">Complete organism</tissue>
    </source>
</reference>
<sequence length="76" mass="8819">MDSDRGGLVRGQVRADTIMEAVMGIHTPGNHHRIDKRESLLVYCLDDRRCATRLVQLSHPWHIDHWAEQRCRTLTS</sequence>
<dbReference type="EMBL" id="LRGB01002860">
    <property type="protein sequence ID" value="KZS05801.1"/>
    <property type="molecule type" value="Genomic_DNA"/>
</dbReference>
<dbReference type="Proteomes" id="UP000076858">
    <property type="component" value="Unassembled WGS sequence"/>
</dbReference>
<accession>A0A164NBA3</accession>
<gene>
    <name evidence="1" type="ORF">APZ42_030777</name>
</gene>
<protein>
    <submittedName>
        <fullName evidence="1">Uncharacterized protein</fullName>
    </submittedName>
</protein>
<organism evidence="1 2">
    <name type="scientific">Daphnia magna</name>
    <dbReference type="NCBI Taxonomy" id="35525"/>
    <lineage>
        <taxon>Eukaryota</taxon>
        <taxon>Metazoa</taxon>
        <taxon>Ecdysozoa</taxon>
        <taxon>Arthropoda</taxon>
        <taxon>Crustacea</taxon>
        <taxon>Branchiopoda</taxon>
        <taxon>Diplostraca</taxon>
        <taxon>Cladocera</taxon>
        <taxon>Anomopoda</taxon>
        <taxon>Daphniidae</taxon>
        <taxon>Daphnia</taxon>
    </lineage>
</organism>
<keyword evidence="2" id="KW-1185">Reference proteome</keyword>
<evidence type="ECO:0000313" key="2">
    <source>
        <dbReference type="Proteomes" id="UP000076858"/>
    </source>
</evidence>
<evidence type="ECO:0000313" key="1">
    <source>
        <dbReference type="EMBL" id="KZS05801.1"/>
    </source>
</evidence>